<feature type="compositionally biased region" description="Gly residues" evidence="1">
    <location>
        <begin position="1"/>
        <end position="10"/>
    </location>
</feature>
<comment type="caution">
    <text evidence="2">The sequence shown here is derived from an EMBL/GenBank/DDBJ whole genome shotgun (WGS) entry which is preliminary data.</text>
</comment>
<sequence>MREGGTNGDGGGKRRSHRHR</sequence>
<gene>
    <name evidence="2" type="ORF">A2U01_0100394</name>
</gene>
<reference evidence="2 3" key="1">
    <citation type="journal article" date="2018" name="Front. Plant Sci.">
        <title>Red Clover (Trifolium pratense) and Zigzag Clover (T. medium) - A Picture of Genomic Similarities and Differences.</title>
        <authorList>
            <person name="Dluhosova J."/>
            <person name="Istvanek J."/>
            <person name="Nedelnik J."/>
            <person name="Repkova J."/>
        </authorList>
    </citation>
    <scope>NUCLEOTIDE SEQUENCE [LARGE SCALE GENOMIC DNA]</scope>
    <source>
        <strain evidence="3">cv. 10/8</strain>
        <tissue evidence="2">Leaf</tissue>
    </source>
</reference>
<dbReference type="EMBL" id="LXQA010966609">
    <property type="protein sequence ID" value="MCI79123.1"/>
    <property type="molecule type" value="Genomic_DNA"/>
</dbReference>
<feature type="region of interest" description="Disordered" evidence="1">
    <location>
        <begin position="1"/>
        <end position="20"/>
    </location>
</feature>
<organism evidence="2 3">
    <name type="scientific">Trifolium medium</name>
    <dbReference type="NCBI Taxonomy" id="97028"/>
    <lineage>
        <taxon>Eukaryota</taxon>
        <taxon>Viridiplantae</taxon>
        <taxon>Streptophyta</taxon>
        <taxon>Embryophyta</taxon>
        <taxon>Tracheophyta</taxon>
        <taxon>Spermatophyta</taxon>
        <taxon>Magnoliopsida</taxon>
        <taxon>eudicotyledons</taxon>
        <taxon>Gunneridae</taxon>
        <taxon>Pentapetalae</taxon>
        <taxon>rosids</taxon>
        <taxon>fabids</taxon>
        <taxon>Fabales</taxon>
        <taxon>Fabaceae</taxon>
        <taxon>Papilionoideae</taxon>
        <taxon>50 kb inversion clade</taxon>
        <taxon>NPAAA clade</taxon>
        <taxon>Hologalegina</taxon>
        <taxon>IRL clade</taxon>
        <taxon>Trifolieae</taxon>
        <taxon>Trifolium</taxon>
    </lineage>
</organism>
<evidence type="ECO:0000313" key="2">
    <source>
        <dbReference type="EMBL" id="MCI79123.1"/>
    </source>
</evidence>
<evidence type="ECO:0000256" key="1">
    <source>
        <dbReference type="SAM" id="MobiDB-lite"/>
    </source>
</evidence>
<dbReference type="AlphaFoldDB" id="A0A392UVB6"/>
<feature type="non-terminal residue" evidence="2">
    <location>
        <position position="20"/>
    </location>
</feature>
<name>A0A392UVB6_9FABA</name>
<protein>
    <submittedName>
        <fullName evidence="2">Uncharacterized protein</fullName>
    </submittedName>
</protein>
<proteinExistence type="predicted"/>
<evidence type="ECO:0000313" key="3">
    <source>
        <dbReference type="Proteomes" id="UP000265520"/>
    </source>
</evidence>
<keyword evidence="3" id="KW-1185">Reference proteome</keyword>
<dbReference type="Proteomes" id="UP000265520">
    <property type="component" value="Unassembled WGS sequence"/>
</dbReference>
<accession>A0A392UVB6</accession>